<evidence type="ECO:0000313" key="2">
    <source>
        <dbReference type="Proteomes" id="UP000593561"/>
    </source>
</evidence>
<accession>A0A7J8RSB8</accession>
<evidence type="ECO:0000313" key="1">
    <source>
        <dbReference type="EMBL" id="MBA0616232.1"/>
    </source>
</evidence>
<gene>
    <name evidence="1" type="ORF">Godav_016297</name>
</gene>
<dbReference type="Proteomes" id="UP000593561">
    <property type="component" value="Unassembled WGS sequence"/>
</dbReference>
<organism evidence="1 2">
    <name type="scientific">Gossypium davidsonii</name>
    <name type="common">Davidson's cotton</name>
    <name type="synonym">Gossypium klotzschianum subsp. davidsonii</name>
    <dbReference type="NCBI Taxonomy" id="34287"/>
    <lineage>
        <taxon>Eukaryota</taxon>
        <taxon>Viridiplantae</taxon>
        <taxon>Streptophyta</taxon>
        <taxon>Embryophyta</taxon>
        <taxon>Tracheophyta</taxon>
        <taxon>Spermatophyta</taxon>
        <taxon>Magnoliopsida</taxon>
        <taxon>eudicotyledons</taxon>
        <taxon>Gunneridae</taxon>
        <taxon>Pentapetalae</taxon>
        <taxon>rosids</taxon>
        <taxon>malvids</taxon>
        <taxon>Malvales</taxon>
        <taxon>Malvaceae</taxon>
        <taxon>Malvoideae</taxon>
        <taxon>Gossypium</taxon>
    </lineage>
</organism>
<protein>
    <submittedName>
        <fullName evidence="1">Uncharacterized protein</fullName>
    </submittedName>
</protein>
<dbReference type="EMBL" id="JABFAC010000006">
    <property type="protein sequence ID" value="MBA0616232.1"/>
    <property type="molecule type" value="Genomic_DNA"/>
</dbReference>
<dbReference type="AlphaFoldDB" id="A0A7J8RSB8"/>
<keyword evidence="2" id="KW-1185">Reference proteome</keyword>
<sequence>TGLVEIADYYRRFFSLHCYLGTRFAAIDVIFSLTAVEVFSGSSGCCLDAFAPAYGAFESRQAQATRSLSLSEA</sequence>
<feature type="non-terminal residue" evidence="1">
    <location>
        <position position="1"/>
    </location>
</feature>
<name>A0A7J8RSB8_GOSDV</name>
<reference evidence="1 2" key="1">
    <citation type="journal article" date="2019" name="Genome Biol. Evol.">
        <title>Insights into the evolution of the New World diploid cottons (Gossypium, subgenus Houzingenia) based on genome sequencing.</title>
        <authorList>
            <person name="Grover C.E."/>
            <person name="Arick M.A. 2nd"/>
            <person name="Thrash A."/>
            <person name="Conover J.L."/>
            <person name="Sanders W.S."/>
            <person name="Peterson D.G."/>
            <person name="Frelichowski J.E."/>
            <person name="Scheffler J.A."/>
            <person name="Scheffler B.E."/>
            <person name="Wendel J.F."/>
        </authorList>
    </citation>
    <scope>NUCLEOTIDE SEQUENCE [LARGE SCALE GENOMIC DNA]</scope>
    <source>
        <strain evidence="1">27</strain>
        <tissue evidence="1">Leaf</tissue>
    </source>
</reference>
<comment type="caution">
    <text evidence="1">The sequence shown here is derived from an EMBL/GenBank/DDBJ whole genome shotgun (WGS) entry which is preliminary data.</text>
</comment>
<proteinExistence type="predicted"/>